<dbReference type="InterPro" id="IPR002109">
    <property type="entry name" value="Glutaredoxin"/>
</dbReference>
<dbReference type="InterPro" id="IPR036249">
    <property type="entry name" value="Thioredoxin-like_sf"/>
</dbReference>
<dbReference type="Proteomes" id="UP001597191">
    <property type="component" value="Unassembled WGS sequence"/>
</dbReference>
<organism evidence="9 10">
    <name type="scientific">Lapidilactobacillus gannanensis</name>
    <dbReference type="NCBI Taxonomy" id="2486002"/>
    <lineage>
        <taxon>Bacteria</taxon>
        <taxon>Bacillati</taxon>
        <taxon>Bacillota</taxon>
        <taxon>Bacilli</taxon>
        <taxon>Lactobacillales</taxon>
        <taxon>Lactobacillaceae</taxon>
        <taxon>Lapidilactobacillus</taxon>
    </lineage>
</organism>
<evidence type="ECO:0000256" key="3">
    <source>
        <dbReference type="ARBA" id="ARBA00017945"/>
    </source>
</evidence>
<evidence type="ECO:0000256" key="4">
    <source>
        <dbReference type="ARBA" id="ARBA00022448"/>
    </source>
</evidence>
<evidence type="ECO:0000259" key="8">
    <source>
        <dbReference type="Pfam" id="PF00462"/>
    </source>
</evidence>
<gene>
    <name evidence="9" type="primary">nrdH</name>
    <name evidence="9" type="ORF">ACFQ4R_03360</name>
</gene>
<evidence type="ECO:0000313" key="10">
    <source>
        <dbReference type="Proteomes" id="UP001597191"/>
    </source>
</evidence>
<dbReference type="CDD" id="cd02976">
    <property type="entry name" value="NrdH"/>
    <property type="match status" value="1"/>
</dbReference>
<dbReference type="PANTHER" id="PTHR34386:SF1">
    <property type="entry name" value="GLUTAREDOXIN-LIKE PROTEIN NRDH"/>
    <property type="match status" value="1"/>
</dbReference>
<accession>A0ABW4BL84</accession>
<evidence type="ECO:0000313" key="9">
    <source>
        <dbReference type="EMBL" id="MFD1410653.1"/>
    </source>
</evidence>
<evidence type="ECO:0000256" key="2">
    <source>
        <dbReference type="ARBA" id="ARBA00007787"/>
    </source>
</evidence>
<dbReference type="InterPro" id="IPR011909">
    <property type="entry name" value="GlrX_NrdH"/>
</dbReference>
<keyword evidence="5" id="KW-0249">Electron transport</keyword>
<reference evidence="10" key="1">
    <citation type="journal article" date="2019" name="Int. J. Syst. Evol. Microbiol.">
        <title>The Global Catalogue of Microorganisms (GCM) 10K type strain sequencing project: providing services to taxonomists for standard genome sequencing and annotation.</title>
        <authorList>
            <consortium name="The Broad Institute Genomics Platform"/>
            <consortium name="The Broad Institute Genome Sequencing Center for Infectious Disease"/>
            <person name="Wu L."/>
            <person name="Ma J."/>
        </authorList>
    </citation>
    <scope>NUCLEOTIDE SEQUENCE [LARGE SCALE GENOMIC DNA]</scope>
    <source>
        <strain evidence="10">CCM 8937</strain>
    </source>
</reference>
<keyword evidence="7" id="KW-0676">Redox-active center</keyword>
<dbReference type="SUPFAM" id="SSF52833">
    <property type="entry name" value="Thioredoxin-like"/>
    <property type="match status" value="1"/>
</dbReference>
<dbReference type="PANTHER" id="PTHR34386">
    <property type="entry name" value="GLUTAREDOXIN"/>
    <property type="match status" value="1"/>
</dbReference>
<keyword evidence="6" id="KW-1015">Disulfide bond</keyword>
<dbReference type="EMBL" id="JBHTOH010000020">
    <property type="protein sequence ID" value="MFD1410653.1"/>
    <property type="molecule type" value="Genomic_DNA"/>
</dbReference>
<keyword evidence="10" id="KW-1185">Reference proteome</keyword>
<evidence type="ECO:0000256" key="5">
    <source>
        <dbReference type="ARBA" id="ARBA00022982"/>
    </source>
</evidence>
<keyword evidence="4" id="KW-0813">Transport</keyword>
<dbReference type="NCBIfam" id="TIGR02194">
    <property type="entry name" value="GlrX_NrdH"/>
    <property type="match status" value="1"/>
</dbReference>
<dbReference type="InterPro" id="IPR051548">
    <property type="entry name" value="Grx-like_ET"/>
</dbReference>
<sequence length="77" mass="8677">MNKIVVYTRNGCMQCRMTKRYLAEHHVEFKEINISESPASADYLREKGFSSVPLVFSEQSAQPIAGFRPAELAKLVG</sequence>
<protein>
    <recommendedName>
        <fullName evidence="3">Glutaredoxin-like protein NrdH</fullName>
    </recommendedName>
</protein>
<name>A0ABW4BL84_9LACO</name>
<dbReference type="Pfam" id="PF00462">
    <property type="entry name" value="Glutaredoxin"/>
    <property type="match status" value="1"/>
</dbReference>
<proteinExistence type="inferred from homology"/>
<dbReference type="PROSITE" id="PS51354">
    <property type="entry name" value="GLUTAREDOXIN_2"/>
    <property type="match status" value="1"/>
</dbReference>
<comment type="function">
    <text evidence="1">Electron transport system for the ribonucleotide reductase system NrdEF.</text>
</comment>
<dbReference type="Gene3D" id="3.40.30.10">
    <property type="entry name" value="Glutaredoxin"/>
    <property type="match status" value="1"/>
</dbReference>
<evidence type="ECO:0000256" key="7">
    <source>
        <dbReference type="ARBA" id="ARBA00023284"/>
    </source>
</evidence>
<comment type="similarity">
    <text evidence="2">Belongs to the glutaredoxin family.</text>
</comment>
<comment type="caution">
    <text evidence="9">The sequence shown here is derived from an EMBL/GenBank/DDBJ whole genome shotgun (WGS) entry which is preliminary data.</text>
</comment>
<feature type="domain" description="Glutaredoxin" evidence="8">
    <location>
        <begin position="4"/>
        <end position="56"/>
    </location>
</feature>
<evidence type="ECO:0000256" key="6">
    <source>
        <dbReference type="ARBA" id="ARBA00023157"/>
    </source>
</evidence>
<evidence type="ECO:0000256" key="1">
    <source>
        <dbReference type="ARBA" id="ARBA00002292"/>
    </source>
</evidence>
<dbReference type="RefSeq" id="WP_125650205.1">
    <property type="nucleotide sequence ID" value="NZ_JBHTOH010000020.1"/>
</dbReference>